<evidence type="ECO:0000313" key="8">
    <source>
        <dbReference type="EMBL" id="KAG0255332.1"/>
    </source>
</evidence>
<evidence type="ECO:0008006" key="10">
    <source>
        <dbReference type="Google" id="ProtNLM"/>
    </source>
</evidence>
<gene>
    <name evidence="8" type="ORF">BG011_005195</name>
</gene>
<keyword evidence="4" id="KW-0158">Chromosome</keyword>
<dbReference type="CDD" id="cd23835">
    <property type="entry name" value="DRWD-N_CENP-O"/>
    <property type="match status" value="1"/>
</dbReference>
<keyword evidence="5" id="KW-0539">Nucleus</keyword>
<keyword evidence="9" id="KW-1185">Reference proteome</keyword>
<proteinExistence type="inferred from homology"/>
<evidence type="ECO:0000256" key="5">
    <source>
        <dbReference type="ARBA" id="ARBA00023242"/>
    </source>
</evidence>
<keyword evidence="6" id="KW-0137">Centromere</keyword>
<dbReference type="Pfam" id="PF09496">
    <property type="entry name" value="CENP-O"/>
    <property type="match status" value="1"/>
</dbReference>
<evidence type="ECO:0000313" key="9">
    <source>
        <dbReference type="Proteomes" id="UP000726737"/>
    </source>
</evidence>
<accession>A0A9P6U1A0</accession>
<organism evidence="8 9">
    <name type="scientific">Mortierella polycephala</name>
    <dbReference type="NCBI Taxonomy" id="41804"/>
    <lineage>
        <taxon>Eukaryota</taxon>
        <taxon>Fungi</taxon>
        <taxon>Fungi incertae sedis</taxon>
        <taxon>Mucoromycota</taxon>
        <taxon>Mortierellomycotina</taxon>
        <taxon>Mortierellomycetes</taxon>
        <taxon>Mortierellales</taxon>
        <taxon>Mortierellaceae</taxon>
        <taxon>Mortierella</taxon>
    </lineage>
</organism>
<comment type="similarity">
    <text evidence="3">Belongs to the CENP-O/MCM21 family.</text>
</comment>
<evidence type="ECO:0000256" key="6">
    <source>
        <dbReference type="ARBA" id="ARBA00023328"/>
    </source>
</evidence>
<evidence type="ECO:0000256" key="2">
    <source>
        <dbReference type="ARBA" id="ARBA00004584"/>
    </source>
</evidence>
<evidence type="ECO:0000256" key="4">
    <source>
        <dbReference type="ARBA" id="ARBA00022454"/>
    </source>
</evidence>
<dbReference type="GO" id="GO:0005634">
    <property type="term" value="C:nucleus"/>
    <property type="evidence" value="ECO:0007669"/>
    <property type="project" value="UniProtKB-SubCell"/>
</dbReference>
<evidence type="ECO:0000256" key="3">
    <source>
        <dbReference type="ARBA" id="ARBA00007321"/>
    </source>
</evidence>
<dbReference type="PANTHER" id="PTHR14582:SF1">
    <property type="entry name" value="CENTROMERE PROTEIN O"/>
    <property type="match status" value="1"/>
</dbReference>
<dbReference type="EMBL" id="JAAAJA010000355">
    <property type="protein sequence ID" value="KAG0255332.1"/>
    <property type="molecule type" value="Genomic_DNA"/>
</dbReference>
<dbReference type="AlphaFoldDB" id="A0A9P6U1A0"/>
<name>A0A9P6U1A0_9FUNG</name>
<dbReference type="PANTHER" id="PTHR14582">
    <property type="entry name" value="INNER KINETOCHORE SUBUNIT MAL2"/>
    <property type="match status" value="1"/>
</dbReference>
<evidence type="ECO:0000256" key="1">
    <source>
        <dbReference type="ARBA" id="ARBA00004123"/>
    </source>
</evidence>
<sequence>MNPGVSEASSALQDDIDILCQELSSMEAKRDALLKQIEEEEKGMAEDTASLVPPPISTSEKDQRRTQDILMAYRLTGVTIFNDDEFDQQDLSVYGADEIPARPKRVGIRFETFAQAKYHEPYYVMLAKTAPTQDSEETEGETRSSATRNRGVLHIVKHTVPHWIPLRDIEKRYLNRDMSTFTHKVSDYLQAFVSRRENVSQLLQHLSAASSTYPGASPDTMEQATIPHLKCQSQDAAIRDVVFFFYRYDTLLKLFNRWRAKQALVADKENLDMEIDETPQGQESNKEKENLDLENISGPHLSAHVHLIYDDLATTRPTHVDIKFSSGNNRVLIEALPAADPQREQHVHWEHVLRTEYSLVEAITRIAELYHDEPSS</sequence>
<dbReference type="Proteomes" id="UP000726737">
    <property type="component" value="Unassembled WGS sequence"/>
</dbReference>
<reference evidence="8" key="1">
    <citation type="journal article" date="2020" name="Fungal Divers.">
        <title>Resolving the Mortierellaceae phylogeny through synthesis of multi-gene phylogenetics and phylogenomics.</title>
        <authorList>
            <person name="Vandepol N."/>
            <person name="Liber J."/>
            <person name="Desiro A."/>
            <person name="Na H."/>
            <person name="Kennedy M."/>
            <person name="Barry K."/>
            <person name="Grigoriev I.V."/>
            <person name="Miller A.N."/>
            <person name="O'Donnell K."/>
            <person name="Stajich J.E."/>
            <person name="Bonito G."/>
        </authorList>
    </citation>
    <scope>NUCLEOTIDE SEQUENCE</scope>
    <source>
        <strain evidence="8">KOD948</strain>
    </source>
</reference>
<comment type="subcellular location">
    <subcellularLocation>
        <location evidence="2">Chromosome</location>
        <location evidence="2">Centromere</location>
    </subcellularLocation>
    <subcellularLocation>
        <location evidence="1">Nucleus</location>
    </subcellularLocation>
</comment>
<dbReference type="InterPro" id="IPR018464">
    <property type="entry name" value="CENP-O"/>
</dbReference>
<comment type="caution">
    <text evidence="8">The sequence shown here is derived from an EMBL/GenBank/DDBJ whole genome shotgun (WGS) entry which is preliminary data.</text>
</comment>
<dbReference type="OrthoDB" id="10050372at2759"/>
<feature type="region of interest" description="Disordered" evidence="7">
    <location>
        <begin position="41"/>
        <end position="63"/>
    </location>
</feature>
<protein>
    <recommendedName>
        <fullName evidence="10">Cenp-O kinetochore centromere component</fullName>
    </recommendedName>
</protein>
<dbReference type="GO" id="GO:0031511">
    <property type="term" value="C:Mis6-Sim4 complex"/>
    <property type="evidence" value="ECO:0007669"/>
    <property type="project" value="TreeGrafter"/>
</dbReference>
<evidence type="ECO:0000256" key="7">
    <source>
        <dbReference type="SAM" id="MobiDB-lite"/>
    </source>
</evidence>